<dbReference type="EMBL" id="PNBA02000003">
    <property type="protein sequence ID" value="KAG6431781.1"/>
    <property type="molecule type" value="Genomic_DNA"/>
</dbReference>
<sequence length="1184" mass="135745">MEFSNDLLRRYRDDRRKLLEFLLSSGLIKEITAPTDIEFDHLSADYVLECIQSGGVLDVSQAIRRYHDESSHPIAMHLQSGDVFHLLSGTESAGSPPRRVAPSIPLNRKAKESDFVERNNFPGPTYPAAERSHISSQEAGINYQENTIPCAKSLDNKLTHSVGLPNLRTVIPVLSKLMHSFRICEGLRDDDLRETAYEVFLACMLFSGLEIQTTEGRKREKSSKFLSGLKNRKEKRHIESAPIESHLKVLDTIRLQMQISEAADAFIRRRLTQFVMGKVCAQIDVPQLSLVLLTGLLRSDFPSEKSYLHWKCRQVNIFEELVRSDHMKTEKEMIEESLAKIKNSKEWDMKMSSSQRRDVLLNLRQVALAFSSIPGRFGIEGETYYWTSGYHLNIRLYEKLLFGLFDVLEESQIIEEAEEILKLVKLTWSMLGITERLHHTLFAWVLFQQFVTTEEAILLDHAIREVKHVLSADVKDDKEVSYMRSLTCPTVGIECETRFDLLQSIFFSISLWCDSKLQDYHLYFSQNSSFFERVLTMGLSTGTQDFIPHRNTQFTGYFLPNDVVTQKMRVYIEKTQYAACRRAIDFAIGSMNGKMHPLAILASELKQIAEKDLSIFSPVLRRWYPECAMISAKMLHQLYGERLKPFMKDITSITEDVRKVLPAAYGLECCLIELYSSACEENNSHYSRGFERYQIAEISKPFILDWVVAQCEKILEWTGRAFDLEDWEPLSVQQKHAASAIEVFRIIEETVDQFFQWSLPMDITHLQALLSIIFHSLNTYLLKVISQLGLDHLSILYGISLFINSTDELVSSRSSEFEKQKLYPSTPPLTRYKEATFPIIKRKVAGSSITDHEIYKELDELTSSKLCIRLNTYRYIQKQIAILEEGIRKSWESVASNRIDRYSTERTPATLEPTDVNGESVSELFVATLDCIRDSAAQGIQKTSEFLGAKVVFWDMRDSFLSYLYYGGVEGNRIEAVLPQFDKVLNDVCSVIDDTIRDLVVSNIWRASLEGFMWVLLDGGPSRAFSDSDTVLIEEDFNMLKELFIADGEGLPRSLVEEEAKFYRQVLSLFSLQTQSLIKKLISSSQNMSAGVNSYKKGPRYVGDTHTLLRVLCHKRDKEASKFLKKHYRFPASSEYDETAVESSSFGSPFVADILKRGASFSWSEKSHSSFRSITKKFQQVSWK</sequence>
<dbReference type="InterPro" id="IPR014770">
    <property type="entry name" value="Munc13_1"/>
</dbReference>
<dbReference type="Pfam" id="PF25761">
    <property type="entry name" value="TPR_PATROL1"/>
    <property type="match status" value="2"/>
</dbReference>
<dbReference type="InterPro" id="IPR008528">
    <property type="entry name" value="unc-13_homologue"/>
</dbReference>
<keyword evidence="4" id="KW-1185">Reference proteome</keyword>
<gene>
    <name evidence="3" type="ORF">SASPL_109864</name>
</gene>
<evidence type="ECO:0000259" key="1">
    <source>
        <dbReference type="PROSITE" id="PS51258"/>
    </source>
</evidence>
<dbReference type="Proteomes" id="UP000298416">
    <property type="component" value="Unassembled WGS sequence"/>
</dbReference>
<dbReference type="PROSITE" id="PS51259">
    <property type="entry name" value="MHD2"/>
    <property type="match status" value="1"/>
</dbReference>
<evidence type="ECO:0000313" key="3">
    <source>
        <dbReference type="EMBL" id="KAG6431781.1"/>
    </source>
</evidence>
<dbReference type="InterPro" id="IPR014772">
    <property type="entry name" value="Munc13_dom-2"/>
</dbReference>
<dbReference type="PROSITE" id="PS51258">
    <property type="entry name" value="MHD1"/>
    <property type="match status" value="1"/>
</dbReference>
<feature type="domain" description="MHD1" evidence="1">
    <location>
        <begin position="658"/>
        <end position="788"/>
    </location>
</feature>
<comment type="caution">
    <text evidence="3">The sequence shown here is derived from an EMBL/GenBank/DDBJ whole genome shotgun (WGS) entry which is preliminary data.</text>
</comment>
<name>A0A8X8YFY5_SALSN</name>
<evidence type="ECO:0000313" key="4">
    <source>
        <dbReference type="Proteomes" id="UP000298416"/>
    </source>
</evidence>
<feature type="domain" description="MHD2" evidence="2">
    <location>
        <begin position="971"/>
        <end position="1081"/>
    </location>
</feature>
<dbReference type="AlphaFoldDB" id="A0A8X8YFY5"/>
<protein>
    <submittedName>
        <fullName evidence="3">Uncharacterized protein</fullName>
    </submittedName>
</protein>
<evidence type="ECO:0000259" key="2">
    <source>
        <dbReference type="PROSITE" id="PS51259"/>
    </source>
</evidence>
<organism evidence="3">
    <name type="scientific">Salvia splendens</name>
    <name type="common">Scarlet sage</name>
    <dbReference type="NCBI Taxonomy" id="180675"/>
    <lineage>
        <taxon>Eukaryota</taxon>
        <taxon>Viridiplantae</taxon>
        <taxon>Streptophyta</taxon>
        <taxon>Embryophyta</taxon>
        <taxon>Tracheophyta</taxon>
        <taxon>Spermatophyta</taxon>
        <taxon>Magnoliopsida</taxon>
        <taxon>eudicotyledons</taxon>
        <taxon>Gunneridae</taxon>
        <taxon>Pentapetalae</taxon>
        <taxon>asterids</taxon>
        <taxon>lamiids</taxon>
        <taxon>Lamiales</taxon>
        <taxon>Lamiaceae</taxon>
        <taxon>Nepetoideae</taxon>
        <taxon>Mentheae</taxon>
        <taxon>Salviinae</taxon>
        <taxon>Salvia</taxon>
        <taxon>Salvia subgen. Calosphace</taxon>
        <taxon>core Calosphace</taxon>
    </lineage>
</organism>
<accession>A0A8X8YFY5</accession>
<reference evidence="3" key="1">
    <citation type="submission" date="2018-01" db="EMBL/GenBank/DDBJ databases">
        <authorList>
            <person name="Mao J.F."/>
        </authorList>
    </citation>
    <scope>NUCLEOTIDE SEQUENCE</scope>
    <source>
        <strain evidence="3">Huo1</strain>
        <tissue evidence="3">Leaf</tissue>
    </source>
</reference>
<reference evidence="3" key="2">
    <citation type="submission" date="2020-08" db="EMBL/GenBank/DDBJ databases">
        <title>Plant Genome Project.</title>
        <authorList>
            <person name="Zhang R.-G."/>
        </authorList>
    </citation>
    <scope>NUCLEOTIDE SEQUENCE</scope>
    <source>
        <strain evidence="3">Huo1</strain>
        <tissue evidence="3">Leaf</tissue>
    </source>
</reference>
<dbReference type="Gene3D" id="1.10.357.50">
    <property type="match status" value="1"/>
</dbReference>
<proteinExistence type="predicted"/>
<dbReference type="InterPro" id="IPR057984">
    <property type="entry name" value="PATROL1_C"/>
</dbReference>
<dbReference type="PANTHER" id="PTHR31280">
    <property type="entry name" value="PROTEIN UNC-13 HOMOLOG"/>
    <property type="match status" value="1"/>
</dbReference>
<dbReference type="PANTHER" id="PTHR31280:SF3">
    <property type="entry name" value="DNA TOPOISOMERASE 4 SUBUNIT B (DUF810)"/>
    <property type="match status" value="1"/>
</dbReference>